<evidence type="ECO:0000313" key="3">
    <source>
        <dbReference type="Proteomes" id="UP000595448"/>
    </source>
</evidence>
<feature type="transmembrane region" description="Helical" evidence="1">
    <location>
        <begin position="20"/>
        <end position="46"/>
    </location>
</feature>
<gene>
    <name evidence="2" type="ORF">JIP62_00685</name>
</gene>
<proteinExistence type="predicted"/>
<feature type="transmembrane region" description="Helical" evidence="1">
    <location>
        <begin position="58"/>
        <end position="78"/>
    </location>
</feature>
<organism evidence="2 3">
    <name type="scientific">Brevundimonas vitisensis</name>
    <dbReference type="NCBI Taxonomy" id="2800818"/>
    <lineage>
        <taxon>Bacteria</taxon>
        <taxon>Pseudomonadati</taxon>
        <taxon>Pseudomonadota</taxon>
        <taxon>Alphaproteobacteria</taxon>
        <taxon>Caulobacterales</taxon>
        <taxon>Caulobacteraceae</taxon>
        <taxon>Brevundimonas</taxon>
    </lineage>
</organism>
<name>A0ABX7BMB2_9CAUL</name>
<keyword evidence="1" id="KW-0472">Membrane</keyword>
<protein>
    <submittedName>
        <fullName evidence="2">DUF1499 domain-containing protein</fullName>
    </submittedName>
</protein>
<evidence type="ECO:0000256" key="1">
    <source>
        <dbReference type="SAM" id="Phobius"/>
    </source>
</evidence>
<keyword evidence="1" id="KW-0812">Transmembrane</keyword>
<dbReference type="Proteomes" id="UP000595448">
    <property type="component" value="Chromosome"/>
</dbReference>
<feature type="transmembrane region" description="Helical" evidence="1">
    <location>
        <begin position="85"/>
        <end position="104"/>
    </location>
</feature>
<evidence type="ECO:0000313" key="2">
    <source>
        <dbReference type="EMBL" id="QQQ18702.1"/>
    </source>
</evidence>
<reference evidence="2 3" key="1">
    <citation type="submission" date="2021-01" db="EMBL/GenBank/DDBJ databases">
        <title>Brevundimonas vitis sp. nov., an bacterium isolated from grape (Vitis vinifera).</title>
        <authorList>
            <person name="Jiang L."/>
            <person name="Lee J."/>
        </authorList>
    </citation>
    <scope>NUCLEOTIDE SEQUENCE [LARGE SCALE GENOMIC DNA]</scope>
    <source>
        <strain evidence="2 3">GRTSA-9</strain>
    </source>
</reference>
<dbReference type="RefSeq" id="WP_201103059.1">
    <property type="nucleotide sequence ID" value="NZ_CP067977.1"/>
</dbReference>
<accession>A0ABX7BMB2</accession>
<keyword evidence="3" id="KW-1185">Reference proteome</keyword>
<sequence>MSGGTGPQRRNGGGGLKSMLWLLALVVLAPLTVVVAAMGTGVGLWSPEIGLDLLTFRIGRFLALAGVMAGLISVVLALRDLRRRGVLAAVTVLIAAGALGGYLIQGARMQVAAPNDVTTDTAEVPGFSRLIQDRRTAAGAAQPGVAATCDGVAFAPTQVTPEVAADALRAAGFRVIGAAPFRAEGTRVGSAFGLTHDAAIRIRPGRTDVRITARDDRAQGDQACRLLATVVRNLTS</sequence>
<dbReference type="EMBL" id="CP067977">
    <property type="protein sequence ID" value="QQQ18702.1"/>
    <property type="molecule type" value="Genomic_DNA"/>
</dbReference>
<keyword evidence="1" id="KW-1133">Transmembrane helix</keyword>